<keyword evidence="1" id="KW-0812">Transmembrane</keyword>
<reference evidence="2 3" key="1">
    <citation type="submission" date="2023-07" db="EMBL/GenBank/DDBJ databases">
        <title>Genomic Encyclopedia of Type Strains, Phase IV (KMG-IV): sequencing the most valuable type-strain genomes for metagenomic binning, comparative biology and taxonomic classification.</title>
        <authorList>
            <person name="Goeker M."/>
        </authorList>
    </citation>
    <scope>NUCLEOTIDE SEQUENCE [LARGE SCALE GENOMIC DNA]</scope>
    <source>
        <strain evidence="2 3">T98</strain>
    </source>
</reference>
<accession>A0ABU3HAF3</accession>
<evidence type="ECO:0000313" key="3">
    <source>
        <dbReference type="Proteomes" id="UP001248709"/>
    </source>
</evidence>
<keyword evidence="1" id="KW-0472">Membrane</keyword>
<feature type="transmembrane region" description="Helical" evidence="1">
    <location>
        <begin position="129"/>
        <end position="149"/>
    </location>
</feature>
<sequence>MKVRDMIKENNRLREKMTPANRSFFEDMILALRASRVDAVRTEEMLLEAADKLLRAQAKGRTAKQIFGSDPEEYFREAIDSAPARPKRGKIQHYAMISWSALTLLLGLQGIAGMITVWSQGTAGTFGTISLFTIIAAAFGSIVFMELLMKWLASLSEDDAPRMSGFNIKALGIYIGAAVAVVFAGLFLRGLFPVFTLPPWISLLIFACGLIGLRLIFFRK</sequence>
<dbReference type="SUPFAM" id="SSF158560">
    <property type="entry name" value="BH3980-like"/>
    <property type="match status" value="1"/>
</dbReference>
<keyword evidence="3" id="KW-1185">Reference proteome</keyword>
<dbReference type="InterPro" id="IPR009214">
    <property type="entry name" value="DUF1129"/>
</dbReference>
<feature type="transmembrane region" description="Helical" evidence="1">
    <location>
        <begin position="170"/>
        <end position="188"/>
    </location>
</feature>
<name>A0ABU3HAF3_9BACL</name>
<dbReference type="RefSeq" id="WP_025702735.1">
    <property type="nucleotide sequence ID" value="NZ_JAUSUY010000014.1"/>
</dbReference>
<gene>
    <name evidence="2" type="ORF">J2Z22_003388</name>
</gene>
<comment type="caution">
    <text evidence="2">The sequence shown here is derived from an EMBL/GenBank/DDBJ whole genome shotgun (WGS) entry which is preliminary data.</text>
</comment>
<dbReference type="Gene3D" id="1.10.1900.10">
    <property type="entry name" value="c-terminal domain of poly(a) binding protein"/>
    <property type="match status" value="1"/>
</dbReference>
<dbReference type="Proteomes" id="UP001248709">
    <property type="component" value="Unassembled WGS sequence"/>
</dbReference>
<dbReference type="EMBL" id="JAUSUY010000014">
    <property type="protein sequence ID" value="MDT3427812.1"/>
    <property type="molecule type" value="Genomic_DNA"/>
</dbReference>
<keyword evidence="1" id="KW-1133">Transmembrane helix</keyword>
<evidence type="ECO:0000313" key="2">
    <source>
        <dbReference type="EMBL" id="MDT3427812.1"/>
    </source>
</evidence>
<feature type="transmembrane region" description="Helical" evidence="1">
    <location>
        <begin position="94"/>
        <end position="117"/>
    </location>
</feature>
<feature type="transmembrane region" description="Helical" evidence="1">
    <location>
        <begin position="200"/>
        <end position="217"/>
    </location>
</feature>
<organism evidence="2 3">
    <name type="scientific">Paenibacillus forsythiae</name>
    <dbReference type="NCBI Taxonomy" id="365616"/>
    <lineage>
        <taxon>Bacteria</taxon>
        <taxon>Bacillati</taxon>
        <taxon>Bacillota</taxon>
        <taxon>Bacilli</taxon>
        <taxon>Bacillales</taxon>
        <taxon>Paenibacillaceae</taxon>
        <taxon>Paenibacillus</taxon>
    </lineage>
</organism>
<protein>
    <submittedName>
        <fullName evidence="2">Membrane-anchored protein</fullName>
    </submittedName>
</protein>
<proteinExistence type="predicted"/>
<evidence type="ECO:0000256" key="1">
    <source>
        <dbReference type="SAM" id="Phobius"/>
    </source>
</evidence>
<dbReference type="Pfam" id="PF06570">
    <property type="entry name" value="DUF1129"/>
    <property type="match status" value="1"/>
</dbReference>